<dbReference type="InterPro" id="IPR041583">
    <property type="entry name" value="TetR_C_31"/>
</dbReference>
<feature type="domain" description="HTH tetR-type" evidence="5">
    <location>
        <begin position="10"/>
        <end position="70"/>
    </location>
</feature>
<reference evidence="6 7" key="1">
    <citation type="submission" date="2016-10" db="EMBL/GenBank/DDBJ databases">
        <authorList>
            <person name="de Groot N.N."/>
        </authorList>
    </citation>
    <scope>NUCLEOTIDE SEQUENCE [LARGE SCALE GENOMIC DNA]</scope>
    <source>
        <strain evidence="6 7">CGMCC 4.5598</strain>
    </source>
</reference>
<dbReference type="Gene3D" id="1.10.357.10">
    <property type="entry name" value="Tetracycline Repressor, domain 2"/>
    <property type="match status" value="1"/>
</dbReference>
<keyword evidence="1" id="KW-0805">Transcription regulation</keyword>
<evidence type="ECO:0000259" key="5">
    <source>
        <dbReference type="PROSITE" id="PS50977"/>
    </source>
</evidence>
<dbReference type="PANTHER" id="PTHR30055:SF234">
    <property type="entry name" value="HTH-TYPE TRANSCRIPTIONAL REGULATOR BETI"/>
    <property type="match status" value="1"/>
</dbReference>
<dbReference type="InterPro" id="IPR001647">
    <property type="entry name" value="HTH_TetR"/>
</dbReference>
<dbReference type="EMBL" id="FOHX01000001">
    <property type="protein sequence ID" value="SES72141.1"/>
    <property type="molecule type" value="Genomic_DNA"/>
</dbReference>
<protein>
    <submittedName>
        <fullName evidence="6">DNA-binding transcriptional regulator, AcrR family</fullName>
    </submittedName>
</protein>
<evidence type="ECO:0000256" key="3">
    <source>
        <dbReference type="ARBA" id="ARBA00023163"/>
    </source>
</evidence>
<gene>
    <name evidence="6" type="ORF">SAMN05421811_101152</name>
</gene>
<evidence type="ECO:0000313" key="7">
    <source>
        <dbReference type="Proteomes" id="UP000199361"/>
    </source>
</evidence>
<feature type="DNA-binding region" description="H-T-H motif" evidence="4">
    <location>
        <begin position="33"/>
        <end position="52"/>
    </location>
</feature>
<name>A0A1H9YUB0_9ACTN</name>
<dbReference type="GO" id="GO:0003700">
    <property type="term" value="F:DNA-binding transcription factor activity"/>
    <property type="evidence" value="ECO:0007669"/>
    <property type="project" value="TreeGrafter"/>
</dbReference>
<keyword evidence="2 4" id="KW-0238">DNA-binding</keyword>
<dbReference type="RefSeq" id="WP_091075507.1">
    <property type="nucleotide sequence ID" value="NZ_FOHX01000001.1"/>
</dbReference>
<dbReference type="GO" id="GO:0000976">
    <property type="term" value="F:transcription cis-regulatory region binding"/>
    <property type="evidence" value="ECO:0007669"/>
    <property type="project" value="TreeGrafter"/>
</dbReference>
<keyword evidence="3" id="KW-0804">Transcription</keyword>
<proteinExistence type="predicted"/>
<dbReference type="InterPro" id="IPR050109">
    <property type="entry name" value="HTH-type_TetR-like_transc_reg"/>
</dbReference>
<dbReference type="STRING" id="568860.SAMN05421811_101152"/>
<evidence type="ECO:0000313" key="6">
    <source>
        <dbReference type="EMBL" id="SES72141.1"/>
    </source>
</evidence>
<dbReference type="PANTHER" id="PTHR30055">
    <property type="entry name" value="HTH-TYPE TRANSCRIPTIONAL REGULATOR RUTR"/>
    <property type="match status" value="1"/>
</dbReference>
<dbReference type="SUPFAM" id="SSF46689">
    <property type="entry name" value="Homeodomain-like"/>
    <property type="match status" value="1"/>
</dbReference>
<dbReference type="Proteomes" id="UP000199361">
    <property type="component" value="Unassembled WGS sequence"/>
</dbReference>
<dbReference type="Pfam" id="PF17940">
    <property type="entry name" value="TetR_C_31"/>
    <property type="match status" value="1"/>
</dbReference>
<dbReference type="Pfam" id="PF00440">
    <property type="entry name" value="TetR_N"/>
    <property type="match status" value="1"/>
</dbReference>
<accession>A0A1H9YUB0</accession>
<dbReference type="PROSITE" id="PS50977">
    <property type="entry name" value="HTH_TETR_2"/>
    <property type="match status" value="1"/>
</dbReference>
<evidence type="ECO:0000256" key="1">
    <source>
        <dbReference type="ARBA" id="ARBA00023015"/>
    </source>
</evidence>
<sequence>MPETSLERGRATRERLLRAAVTLIGEAGWNGVTTRLVAERAGVAPGVVHYHFGSVTELLTAASLGFVHELIGQIGEELTRLPDPEAGLDWLMGAVAVYAGDDPASLLVAETYLASTRIPELRDRLAELVLAFRRTLARWLAGHGVEDADTVAALLAAAIDGLVLHHRLDPELDVAALAGPVRRLLRKE</sequence>
<dbReference type="AlphaFoldDB" id="A0A1H9YUB0"/>
<dbReference type="OrthoDB" id="5242433at2"/>
<keyword evidence="7" id="KW-1185">Reference proteome</keyword>
<organism evidence="6 7">
    <name type="scientific">Nonomuraea wenchangensis</name>
    <dbReference type="NCBI Taxonomy" id="568860"/>
    <lineage>
        <taxon>Bacteria</taxon>
        <taxon>Bacillati</taxon>
        <taxon>Actinomycetota</taxon>
        <taxon>Actinomycetes</taxon>
        <taxon>Streptosporangiales</taxon>
        <taxon>Streptosporangiaceae</taxon>
        <taxon>Nonomuraea</taxon>
    </lineage>
</organism>
<dbReference type="SUPFAM" id="SSF48498">
    <property type="entry name" value="Tetracyclin repressor-like, C-terminal domain"/>
    <property type="match status" value="1"/>
</dbReference>
<dbReference type="PRINTS" id="PR00455">
    <property type="entry name" value="HTHTETR"/>
</dbReference>
<dbReference type="InterPro" id="IPR009057">
    <property type="entry name" value="Homeodomain-like_sf"/>
</dbReference>
<evidence type="ECO:0000256" key="2">
    <source>
        <dbReference type="ARBA" id="ARBA00023125"/>
    </source>
</evidence>
<evidence type="ECO:0000256" key="4">
    <source>
        <dbReference type="PROSITE-ProRule" id="PRU00335"/>
    </source>
</evidence>
<dbReference type="InterPro" id="IPR036271">
    <property type="entry name" value="Tet_transcr_reg_TetR-rel_C_sf"/>
</dbReference>